<dbReference type="GO" id="GO:0003824">
    <property type="term" value="F:catalytic activity"/>
    <property type="evidence" value="ECO:0007669"/>
    <property type="project" value="InterPro"/>
</dbReference>
<dbReference type="Gene3D" id="3.30.559.10">
    <property type="entry name" value="Chloramphenicol acetyltransferase-like domain"/>
    <property type="match status" value="1"/>
</dbReference>
<name>A0A498QRL0_9MYCO</name>
<dbReference type="Pfam" id="PF00668">
    <property type="entry name" value="Condensation"/>
    <property type="match status" value="1"/>
</dbReference>
<dbReference type="Proteomes" id="UP000268285">
    <property type="component" value="Unassembled WGS sequence"/>
</dbReference>
<dbReference type="InterPro" id="IPR023213">
    <property type="entry name" value="CAT-like_dom_sf"/>
</dbReference>
<reference evidence="2 3" key="1">
    <citation type="submission" date="2018-09" db="EMBL/GenBank/DDBJ databases">
        <authorList>
            <person name="Tagini F."/>
        </authorList>
    </citation>
    <scope>NUCLEOTIDE SEQUENCE [LARGE SCALE GENOMIC DNA]</scope>
    <source>
        <strain evidence="2 3">MK142</strain>
    </source>
</reference>
<feature type="domain" description="Condensation" evidence="1">
    <location>
        <begin position="51"/>
        <end position="204"/>
    </location>
</feature>
<dbReference type="PANTHER" id="PTHR45527:SF1">
    <property type="entry name" value="FATTY ACID SYNTHASE"/>
    <property type="match status" value="1"/>
</dbReference>
<proteinExistence type="predicted"/>
<dbReference type="InterPro" id="IPR001242">
    <property type="entry name" value="Condensation_dom"/>
</dbReference>
<evidence type="ECO:0000313" key="2">
    <source>
        <dbReference type="EMBL" id="VBA50735.1"/>
    </source>
</evidence>
<dbReference type="PANTHER" id="PTHR45527">
    <property type="entry name" value="NONRIBOSOMAL PEPTIDE SYNTHETASE"/>
    <property type="match status" value="1"/>
</dbReference>
<dbReference type="EMBL" id="UPHU01000001">
    <property type="protein sequence ID" value="VBA50735.1"/>
    <property type="molecule type" value="Genomic_DNA"/>
</dbReference>
<dbReference type="SUPFAM" id="SSF52777">
    <property type="entry name" value="CoA-dependent acyltransferases"/>
    <property type="match status" value="1"/>
</dbReference>
<dbReference type="GO" id="GO:0043041">
    <property type="term" value="P:amino acid activation for nonribosomal peptide biosynthetic process"/>
    <property type="evidence" value="ECO:0007669"/>
    <property type="project" value="TreeGrafter"/>
</dbReference>
<dbReference type="AlphaFoldDB" id="A0A498QRL0"/>
<evidence type="ECO:0000259" key="1">
    <source>
        <dbReference type="Pfam" id="PF00668"/>
    </source>
</evidence>
<sequence>MRAIVAVNAALDADLKVGALFNAATIAALASRIGGNRSGPRPLVAVERPAVIPLSFAQRRLWFIDQLQGSLPVYNRAVALRLTGHLDVTALNAAVADVVGRHESLRTVFSTIDGIPRQLVLPAEQADFGWEVIDAAGWPPARLTGAMVDATHYPFDLGTGNPSRAKLFRVAEQEHALVIVVHHIAGDGWSIGVLAADVGVAYMSRCVGRAPGCAELPVQ</sequence>
<dbReference type="GO" id="GO:0005829">
    <property type="term" value="C:cytosol"/>
    <property type="evidence" value="ECO:0007669"/>
    <property type="project" value="TreeGrafter"/>
</dbReference>
<protein>
    <submittedName>
        <fullName evidence="2">Dimodular nonribosomal peptide synthase</fullName>
    </submittedName>
</protein>
<evidence type="ECO:0000313" key="3">
    <source>
        <dbReference type="Proteomes" id="UP000268285"/>
    </source>
</evidence>
<gene>
    <name evidence="2" type="primary">dhbF_1</name>
    <name evidence="2" type="ORF">LAUMK142_02786</name>
</gene>
<keyword evidence="3" id="KW-1185">Reference proteome</keyword>
<dbReference type="GO" id="GO:0044550">
    <property type="term" value="P:secondary metabolite biosynthetic process"/>
    <property type="evidence" value="ECO:0007669"/>
    <property type="project" value="TreeGrafter"/>
</dbReference>
<dbReference type="GO" id="GO:0008610">
    <property type="term" value="P:lipid biosynthetic process"/>
    <property type="evidence" value="ECO:0007669"/>
    <property type="project" value="UniProtKB-ARBA"/>
</dbReference>
<organism evidence="2 3">
    <name type="scientific">Mycobacterium pseudokansasii</name>
    <dbReference type="NCBI Taxonomy" id="2341080"/>
    <lineage>
        <taxon>Bacteria</taxon>
        <taxon>Bacillati</taxon>
        <taxon>Actinomycetota</taxon>
        <taxon>Actinomycetes</taxon>
        <taxon>Mycobacteriales</taxon>
        <taxon>Mycobacteriaceae</taxon>
        <taxon>Mycobacterium</taxon>
    </lineage>
</organism>
<accession>A0A498QRL0</accession>
<dbReference type="GO" id="GO:0031177">
    <property type="term" value="F:phosphopantetheine binding"/>
    <property type="evidence" value="ECO:0007669"/>
    <property type="project" value="TreeGrafter"/>
</dbReference>